<comment type="caution">
    <text evidence="10">The sequence shown here is derived from an EMBL/GenBank/DDBJ whole genome shotgun (WGS) entry which is preliminary data.</text>
</comment>
<evidence type="ECO:0000256" key="6">
    <source>
        <dbReference type="ARBA" id="ARBA00022842"/>
    </source>
</evidence>
<accession>A0A836HAJ8</accession>
<dbReference type="Gene3D" id="1.10.1410.10">
    <property type="match status" value="1"/>
</dbReference>
<feature type="compositionally biased region" description="Acidic residues" evidence="8">
    <location>
        <begin position="166"/>
        <end position="194"/>
    </location>
</feature>
<name>A0A836HAJ8_9TRYP</name>
<protein>
    <recommendedName>
        <fullName evidence="3">RNA uridylyltransferase</fullName>
        <ecNumber evidence="3">2.7.7.52</ecNumber>
    </recommendedName>
</protein>
<comment type="cofactor">
    <cofactor evidence="1">
        <name>Mn(2+)</name>
        <dbReference type="ChEBI" id="CHEBI:29035"/>
    </cofactor>
</comment>
<feature type="domain" description="PAP-associated" evidence="9">
    <location>
        <begin position="459"/>
        <end position="528"/>
    </location>
</feature>
<dbReference type="SUPFAM" id="SSF81631">
    <property type="entry name" value="PAP/OAS1 substrate-binding domain"/>
    <property type="match status" value="1"/>
</dbReference>
<dbReference type="Proteomes" id="UP000673552">
    <property type="component" value="Chromosome 19"/>
</dbReference>
<evidence type="ECO:0000259" key="9">
    <source>
        <dbReference type="Pfam" id="PF03828"/>
    </source>
</evidence>
<organism evidence="10 11">
    <name type="scientific">Leishmania martiniquensis</name>
    <dbReference type="NCBI Taxonomy" id="1580590"/>
    <lineage>
        <taxon>Eukaryota</taxon>
        <taxon>Discoba</taxon>
        <taxon>Euglenozoa</taxon>
        <taxon>Kinetoplastea</taxon>
        <taxon>Metakinetoplastina</taxon>
        <taxon>Trypanosomatida</taxon>
        <taxon>Trypanosomatidae</taxon>
        <taxon>Leishmaniinae</taxon>
        <taxon>Leishmania</taxon>
    </lineage>
</organism>
<keyword evidence="11" id="KW-1185">Reference proteome</keyword>
<evidence type="ECO:0000313" key="11">
    <source>
        <dbReference type="Proteomes" id="UP000673552"/>
    </source>
</evidence>
<keyword evidence="4" id="KW-0808">Transferase</keyword>
<dbReference type="InterPro" id="IPR002058">
    <property type="entry name" value="PAP_assoc"/>
</dbReference>
<keyword evidence="6" id="KW-0460">Magnesium</keyword>
<evidence type="ECO:0000256" key="8">
    <source>
        <dbReference type="SAM" id="MobiDB-lite"/>
    </source>
</evidence>
<evidence type="ECO:0000256" key="3">
    <source>
        <dbReference type="ARBA" id="ARBA00012472"/>
    </source>
</evidence>
<dbReference type="EC" id="2.7.7.52" evidence="3"/>
<dbReference type="SUPFAM" id="SSF81301">
    <property type="entry name" value="Nucleotidyltransferase"/>
    <property type="match status" value="1"/>
</dbReference>
<dbReference type="PANTHER" id="PTHR12271">
    <property type="entry name" value="POLY A POLYMERASE CID PAP -RELATED"/>
    <property type="match status" value="1"/>
</dbReference>
<dbReference type="GO" id="GO:0031123">
    <property type="term" value="P:RNA 3'-end processing"/>
    <property type="evidence" value="ECO:0007669"/>
    <property type="project" value="TreeGrafter"/>
</dbReference>
<dbReference type="EMBL" id="JAFEUZ010000019">
    <property type="protein sequence ID" value="KAG5480615.1"/>
    <property type="molecule type" value="Genomic_DNA"/>
</dbReference>
<dbReference type="Pfam" id="PF03828">
    <property type="entry name" value="PAP_assoc"/>
    <property type="match status" value="1"/>
</dbReference>
<evidence type="ECO:0000256" key="1">
    <source>
        <dbReference type="ARBA" id="ARBA00001936"/>
    </source>
</evidence>
<evidence type="ECO:0000256" key="4">
    <source>
        <dbReference type="ARBA" id="ARBA00022679"/>
    </source>
</evidence>
<gene>
    <name evidence="10" type="ORF">LSCM1_06319</name>
</gene>
<dbReference type="GeneID" id="92516262"/>
<dbReference type="OrthoDB" id="2274644at2759"/>
<keyword evidence="5" id="KW-0479">Metal-binding</keyword>
<dbReference type="KEGG" id="lmat:92516262"/>
<dbReference type="GO" id="GO:0050265">
    <property type="term" value="F:RNA uridylyltransferase activity"/>
    <property type="evidence" value="ECO:0007669"/>
    <property type="project" value="UniProtKB-EC"/>
</dbReference>
<dbReference type="PANTHER" id="PTHR12271:SF98">
    <property type="entry name" value="RNA EDITING 3' TERMINAL URIDYLYL TRANSFERASE 1"/>
    <property type="match status" value="1"/>
</dbReference>
<dbReference type="GO" id="GO:0046872">
    <property type="term" value="F:metal ion binding"/>
    <property type="evidence" value="ECO:0007669"/>
    <property type="project" value="UniProtKB-KW"/>
</dbReference>
<evidence type="ECO:0000256" key="7">
    <source>
        <dbReference type="ARBA" id="ARBA00049105"/>
    </source>
</evidence>
<feature type="region of interest" description="Disordered" evidence="8">
    <location>
        <begin position="157"/>
        <end position="194"/>
    </location>
</feature>
<dbReference type="RefSeq" id="XP_067179379.1">
    <property type="nucleotide sequence ID" value="XM_067323750.1"/>
</dbReference>
<comment type="cofactor">
    <cofactor evidence="2">
        <name>Mg(2+)</name>
        <dbReference type="ChEBI" id="CHEBI:18420"/>
    </cofactor>
</comment>
<dbReference type="AlphaFoldDB" id="A0A836HAJ8"/>
<evidence type="ECO:0000313" key="10">
    <source>
        <dbReference type="EMBL" id="KAG5480615.1"/>
    </source>
</evidence>
<sequence length="911" mass="102566">MSMEEGKDLIASSFSEEAIVEAVARIVTCSYEKCSLCNNIIEGEVDHWRREHPHVQHIHEMVAKPIPPLQAGESEGRAAMDIGSFAVAASIKADRGEAAFRIVQRAQAQLHRLLENVERGAWHVYLFGSVVSMGSWDGVGDSDFSFVCRDMCQVPDQDGQLGMPEEGVEEDNGDEAVAEEEAEEEEGAAVGDDDTCGTAAAEKAQSPGASLRAEKRIIHKIVARLRGAGFRFEELDPVLHTRIPVVRRKQAEHEPLSLHSSPQKSLIRVRFGTTSAEAQFRKRRLREVISSYNAEEMPNQGTEQGRSLLLSVPDPIDAIRLISGRERIYGVRKEWAGNHRSPEIFSIDFDLSCRHHGIRNSWLLRRYFEQSEVFRVGNVFLKMWSKACGVNHSRVGFLTSYAVSVLWIYFLLRRGEVAFVNPADIPALPNPEEQMEVPYIPLWPDVANAEANAARTARLGRLLQGFFYFYAEEFDWDWHVVSIRQPCDSAASSRTKVDLGWEKSDTVSLVLRNRCYHIFSIEDVYEDDLDLGRHLTPEKAAWTRLQFRLAYRRCCSTRSPCGAAQASPLWKIFDTPRRRAEDVLRARLYTYLLRHTENAAAPIADILQQLISSTHSAKGYADTDEDPMYLACAYELSNRLCDLWFDAAQVAQDTAFHKMHDRRSTDYTPPVNPTKRGEWAAVCTDDLQEHEDPTVAHQRRSVQLTPPLSTKASTLEPQVEPAGSPACEWSLQLIESRRKYDDYASVLRARAGNRLHHASAAVIGAHLSKAAAGALYPHCFYPLQQQRLFGTYEAREIFTRCAGDVVAELQHLSDRKVPAALEDSSGVLHDHHKLLQYLKKRLFPIAAAADPNYEAVLRFLCRSREPYIHAIRRFRGSCERPTLRPTQLLLDLVDSSSSAASVAAKPKAPRQ</sequence>
<evidence type="ECO:0000256" key="5">
    <source>
        <dbReference type="ARBA" id="ARBA00022723"/>
    </source>
</evidence>
<dbReference type="InterPro" id="IPR043519">
    <property type="entry name" value="NT_sf"/>
</dbReference>
<proteinExistence type="predicted"/>
<comment type="catalytic activity">
    <reaction evidence="7">
        <text>RNA(n) + UTP = RNA(n)-3'-uridine ribonucleotide + diphosphate</text>
        <dbReference type="Rhea" id="RHEA:14785"/>
        <dbReference type="Rhea" id="RHEA-COMP:14527"/>
        <dbReference type="Rhea" id="RHEA-COMP:17348"/>
        <dbReference type="ChEBI" id="CHEBI:33019"/>
        <dbReference type="ChEBI" id="CHEBI:46398"/>
        <dbReference type="ChEBI" id="CHEBI:140395"/>
        <dbReference type="ChEBI" id="CHEBI:173116"/>
        <dbReference type="EC" id="2.7.7.52"/>
    </reaction>
</comment>
<reference evidence="10 11" key="1">
    <citation type="submission" date="2021-03" db="EMBL/GenBank/DDBJ databases">
        <title>Leishmania (Mundinia) martiniquensis Genome sequencing and assembly.</title>
        <authorList>
            <person name="Almutairi H."/>
            <person name="Gatherer D."/>
        </authorList>
    </citation>
    <scope>NUCLEOTIDE SEQUENCE [LARGE SCALE GENOMIC DNA]</scope>
    <source>
        <strain evidence="10">LSCM1</strain>
    </source>
</reference>
<evidence type="ECO:0000256" key="2">
    <source>
        <dbReference type="ARBA" id="ARBA00001946"/>
    </source>
</evidence>
<dbReference type="GO" id="GO:0005737">
    <property type="term" value="C:cytoplasm"/>
    <property type="evidence" value="ECO:0007669"/>
    <property type="project" value="UniProtKB-ARBA"/>
</dbReference>